<dbReference type="InterPro" id="IPR011275">
    <property type="entry name" value="Malate_DH_type3"/>
</dbReference>
<feature type="active site" description="Proton acceptor" evidence="4">
    <location>
        <position position="176"/>
    </location>
</feature>
<dbReference type="FunFam" id="3.40.50.720:FF:000018">
    <property type="entry name" value="Malate dehydrogenase"/>
    <property type="match status" value="1"/>
</dbReference>
<evidence type="ECO:0000259" key="8">
    <source>
        <dbReference type="Pfam" id="PF00056"/>
    </source>
</evidence>
<evidence type="ECO:0000256" key="5">
    <source>
        <dbReference type="PIRSR" id="PIRSR000102-2"/>
    </source>
</evidence>
<dbReference type="PANTHER" id="PTHR43128:SF16">
    <property type="entry name" value="L-LACTATE DEHYDROGENASE"/>
    <property type="match status" value="1"/>
</dbReference>
<dbReference type="GO" id="GO:0004459">
    <property type="term" value="F:L-lactate dehydrogenase (NAD+) activity"/>
    <property type="evidence" value="ECO:0007669"/>
    <property type="project" value="TreeGrafter"/>
</dbReference>
<feature type="binding site" evidence="6">
    <location>
        <begin position="119"/>
        <end position="121"/>
    </location>
    <ligand>
        <name>NAD(+)</name>
        <dbReference type="ChEBI" id="CHEBI:57540"/>
    </ligand>
</feature>
<protein>
    <submittedName>
        <fullName evidence="10">Malate dehydrogenase</fullName>
    </submittedName>
</protein>
<comment type="caution">
    <text evidence="10">The sequence shown here is derived from an EMBL/GenBank/DDBJ whole genome shotgun (WGS) entry which is preliminary data.</text>
</comment>
<dbReference type="InterPro" id="IPR001236">
    <property type="entry name" value="Lactate/malate_DH_N"/>
</dbReference>
<feature type="binding site" evidence="6">
    <location>
        <position position="34"/>
    </location>
    <ligand>
        <name>NAD(+)</name>
        <dbReference type="ChEBI" id="CHEBI:57540"/>
    </ligand>
</feature>
<evidence type="ECO:0000313" key="10">
    <source>
        <dbReference type="EMBL" id="KKR03013.1"/>
    </source>
</evidence>
<evidence type="ECO:0000256" key="6">
    <source>
        <dbReference type="PIRSR" id="PIRSR000102-3"/>
    </source>
</evidence>
<dbReference type="PATRIC" id="fig|1618995.3.peg.1077"/>
<keyword evidence="3 6" id="KW-0520">NAD</keyword>
<keyword evidence="1" id="KW-0816">Tricarboxylic acid cycle</keyword>
<evidence type="ECO:0000256" key="1">
    <source>
        <dbReference type="ARBA" id="ARBA00022532"/>
    </source>
</evidence>
<accession>A0A0G0MIN5</accession>
<dbReference type="PIRSF" id="PIRSF000102">
    <property type="entry name" value="Lac_mal_DH"/>
    <property type="match status" value="1"/>
</dbReference>
<feature type="binding site" evidence="5">
    <location>
        <position position="89"/>
    </location>
    <ligand>
        <name>substrate</name>
    </ligand>
</feature>
<feature type="binding site" evidence="5">
    <location>
        <position position="152"/>
    </location>
    <ligand>
        <name>substrate</name>
    </ligand>
</feature>
<name>A0A0G0MIN5_9BACT</name>
<dbReference type="InterPro" id="IPR022383">
    <property type="entry name" value="Lactate/malate_DH_C"/>
</dbReference>
<feature type="binding site" evidence="6">
    <location>
        <position position="96"/>
    </location>
    <ligand>
        <name>NAD(+)</name>
        <dbReference type="ChEBI" id="CHEBI:57540"/>
    </ligand>
</feature>
<feature type="binding site" evidence="6">
    <location>
        <begin position="10"/>
        <end position="15"/>
    </location>
    <ligand>
        <name>NAD(+)</name>
        <dbReference type="ChEBI" id="CHEBI:57540"/>
    </ligand>
</feature>
<organism evidence="10 11">
    <name type="scientific">Candidatus Uhrbacteria bacterium GW2011_GWF2_39_13</name>
    <dbReference type="NCBI Taxonomy" id="1618995"/>
    <lineage>
        <taxon>Bacteria</taxon>
        <taxon>Candidatus Uhriibacteriota</taxon>
    </lineage>
</organism>
<keyword evidence="2 7" id="KW-0560">Oxidoreductase</keyword>
<dbReference type="InterPro" id="IPR036291">
    <property type="entry name" value="NAD(P)-bd_dom_sf"/>
</dbReference>
<dbReference type="GO" id="GO:0006099">
    <property type="term" value="P:tricarboxylic acid cycle"/>
    <property type="evidence" value="ECO:0007669"/>
    <property type="project" value="UniProtKB-KW"/>
</dbReference>
<dbReference type="EMBL" id="LBWG01000041">
    <property type="protein sequence ID" value="KKR03013.1"/>
    <property type="molecule type" value="Genomic_DNA"/>
</dbReference>
<comment type="similarity">
    <text evidence="7">Belongs to the LDH/MDH superfamily.</text>
</comment>
<dbReference type="NCBIfam" id="NF004863">
    <property type="entry name" value="PRK06223.1"/>
    <property type="match status" value="1"/>
</dbReference>
<evidence type="ECO:0000256" key="7">
    <source>
        <dbReference type="RuleBase" id="RU003369"/>
    </source>
</evidence>
<feature type="domain" description="Lactate/malate dehydrogenase C-terminal" evidence="9">
    <location>
        <begin position="147"/>
        <end position="300"/>
    </location>
</feature>
<evidence type="ECO:0000313" key="11">
    <source>
        <dbReference type="Proteomes" id="UP000033935"/>
    </source>
</evidence>
<dbReference type="CDD" id="cd01339">
    <property type="entry name" value="LDH-like_MDH"/>
    <property type="match status" value="1"/>
</dbReference>
<reference evidence="10 11" key="1">
    <citation type="journal article" date="2015" name="Nature">
        <title>rRNA introns, odd ribosomes, and small enigmatic genomes across a large radiation of phyla.</title>
        <authorList>
            <person name="Brown C.T."/>
            <person name="Hug L.A."/>
            <person name="Thomas B.C."/>
            <person name="Sharon I."/>
            <person name="Castelle C.J."/>
            <person name="Singh A."/>
            <person name="Wilkins M.J."/>
            <person name="Williams K.H."/>
            <person name="Banfield J.F."/>
        </authorList>
    </citation>
    <scope>NUCLEOTIDE SEQUENCE [LARGE SCALE GENOMIC DNA]</scope>
</reference>
<feature type="binding site" evidence="5">
    <location>
        <position position="121"/>
    </location>
    <ligand>
        <name>substrate</name>
    </ligand>
</feature>
<dbReference type="InterPro" id="IPR001557">
    <property type="entry name" value="L-lactate/malate_DH"/>
</dbReference>
<dbReference type="PANTHER" id="PTHR43128">
    <property type="entry name" value="L-2-HYDROXYCARBOXYLATE DEHYDROGENASE (NAD(P)(+))"/>
    <property type="match status" value="1"/>
</dbReference>
<dbReference type="Gene3D" id="3.40.50.720">
    <property type="entry name" value="NAD(P)-binding Rossmann-like Domain"/>
    <property type="match status" value="1"/>
</dbReference>
<sequence length="310" mass="33292">MASSKITIVGAGNIGATAASVITNFNLADIVLIDVVENIAKGKAIDISESASVVGHNCSIIGTSDWKFAENSNVVIIASGKPRHPGMSRADLLESNAAIVIDVARKIKKYTPNSFVIVVTNPLDAMVYAAFKAGEFDKRKIMGMSGQLDGTRYCSFIADKLQVDPACVHGIILGVHGNDMLPLPRLTTIGGIPLIELMPEKDIQQIIERTKFAGAEIVNLLGYSGYYAAGTAIANMAKSLLRNSRSIISCSVYCQGQYGINDCFMGVPVVLGGNGIEKIIEISLLEYEKQILFNSVEHVKELAIKVDNWL</sequence>
<dbReference type="InterPro" id="IPR015955">
    <property type="entry name" value="Lactate_DH/Glyco_Ohase_4_C"/>
</dbReference>
<proteinExistence type="inferred from homology"/>
<dbReference type="PRINTS" id="PR00086">
    <property type="entry name" value="LLDHDRGNASE"/>
</dbReference>
<evidence type="ECO:0000256" key="3">
    <source>
        <dbReference type="ARBA" id="ARBA00023027"/>
    </source>
</evidence>
<gene>
    <name evidence="10" type="ORF">UT30_C0041G0003</name>
</gene>
<dbReference type="Pfam" id="PF00056">
    <property type="entry name" value="Ldh_1_N"/>
    <property type="match status" value="1"/>
</dbReference>
<evidence type="ECO:0000256" key="4">
    <source>
        <dbReference type="PIRSR" id="PIRSR000102-1"/>
    </source>
</evidence>
<dbReference type="Gene3D" id="3.90.110.10">
    <property type="entry name" value="Lactate dehydrogenase/glycoside hydrolase, family 4, C-terminal"/>
    <property type="match status" value="1"/>
</dbReference>
<evidence type="ECO:0000256" key="2">
    <source>
        <dbReference type="ARBA" id="ARBA00023002"/>
    </source>
</evidence>
<dbReference type="GO" id="GO:0006089">
    <property type="term" value="P:lactate metabolic process"/>
    <property type="evidence" value="ECO:0007669"/>
    <property type="project" value="TreeGrafter"/>
</dbReference>
<feature type="domain" description="Lactate/malate dehydrogenase N-terminal" evidence="8">
    <location>
        <begin position="5"/>
        <end position="143"/>
    </location>
</feature>
<dbReference type="Pfam" id="PF02866">
    <property type="entry name" value="Ldh_1_C"/>
    <property type="match status" value="1"/>
</dbReference>
<dbReference type="AlphaFoldDB" id="A0A0G0MIN5"/>
<dbReference type="SUPFAM" id="SSF51735">
    <property type="entry name" value="NAD(P)-binding Rossmann-fold domains"/>
    <property type="match status" value="1"/>
</dbReference>
<dbReference type="SUPFAM" id="SSF56327">
    <property type="entry name" value="LDH C-terminal domain-like"/>
    <property type="match status" value="1"/>
</dbReference>
<dbReference type="Proteomes" id="UP000033935">
    <property type="component" value="Unassembled WGS sequence"/>
</dbReference>
<feature type="binding site" evidence="5">
    <location>
        <position position="83"/>
    </location>
    <ligand>
        <name>substrate</name>
    </ligand>
</feature>
<evidence type="ECO:0000259" key="9">
    <source>
        <dbReference type="Pfam" id="PF02866"/>
    </source>
</evidence>